<accession>A0A212CL32</accession>
<reference evidence="1 2" key="1">
    <citation type="journal article" date="2018" name="Mol. Genet. Genomics">
        <title>The red deer Cervus elaphus genome CerEla1.0: sequencing, annotating, genes, and chromosomes.</title>
        <authorList>
            <person name="Bana N.A."/>
            <person name="Nyiri A."/>
            <person name="Nagy J."/>
            <person name="Frank K."/>
            <person name="Nagy T."/>
            <person name="Steger V."/>
            <person name="Schiller M."/>
            <person name="Lakatos P."/>
            <person name="Sugar L."/>
            <person name="Horn P."/>
            <person name="Barta E."/>
            <person name="Orosz L."/>
        </authorList>
    </citation>
    <scope>NUCLEOTIDE SEQUENCE [LARGE SCALE GENOMIC DNA]</scope>
    <source>
        <strain evidence="1">Hungarian</strain>
    </source>
</reference>
<keyword evidence="2" id="KW-1185">Reference proteome</keyword>
<comment type="caution">
    <text evidence="1">The sequence shown here is derived from an EMBL/GenBank/DDBJ whole genome shotgun (WGS) entry which is preliminary data.</text>
</comment>
<evidence type="ECO:0000313" key="2">
    <source>
        <dbReference type="Proteomes" id="UP000242450"/>
    </source>
</evidence>
<gene>
    <name evidence="1" type="ORF">Celaphus_00011905</name>
</gene>
<dbReference type="EMBL" id="MKHE01000018">
    <property type="protein sequence ID" value="OWK06717.1"/>
    <property type="molecule type" value="Genomic_DNA"/>
</dbReference>
<proteinExistence type="predicted"/>
<protein>
    <submittedName>
        <fullName evidence="1">Uncharacterized protein</fullName>
    </submittedName>
</protein>
<evidence type="ECO:0000313" key="1">
    <source>
        <dbReference type="EMBL" id="OWK06717.1"/>
    </source>
</evidence>
<name>A0A212CL32_CEREH</name>
<dbReference type="AlphaFoldDB" id="A0A212CL32"/>
<sequence length="34" mass="4028">MSGLRLMPVWSSNCQQISLERDYLLHQCCYSPHM</sequence>
<organism evidence="1 2">
    <name type="scientific">Cervus elaphus hippelaphus</name>
    <name type="common">European red deer</name>
    <dbReference type="NCBI Taxonomy" id="46360"/>
    <lineage>
        <taxon>Eukaryota</taxon>
        <taxon>Metazoa</taxon>
        <taxon>Chordata</taxon>
        <taxon>Craniata</taxon>
        <taxon>Vertebrata</taxon>
        <taxon>Euteleostomi</taxon>
        <taxon>Mammalia</taxon>
        <taxon>Eutheria</taxon>
        <taxon>Laurasiatheria</taxon>
        <taxon>Artiodactyla</taxon>
        <taxon>Ruminantia</taxon>
        <taxon>Pecora</taxon>
        <taxon>Cervidae</taxon>
        <taxon>Cervinae</taxon>
        <taxon>Cervus</taxon>
    </lineage>
</organism>
<dbReference type="Proteomes" id="UP000242450">
    <property type="component" value="Chromosome 18"/>
</dbReference>